<keyword evidence="3" id="KW-1185">Reference proteome</keyword>
<protein>
    <submittedName>
        <fullName evidence="2">Uncharacterized protein</fullName>
    </submittedName>
</protein>
<feature type="region of interest" description="Disordered" evidence="1">
    <location>
        <begin position="1"/>
        <end position="121"/>
    </location>
</feature>
<organism evidence="2 3">
    <name type="scientific">Durusdinium trenchii</name>
    <dbReference type="NCBI Taxonomy" id="1381693"/>
    <lineage>
        <taxon>Eukaryota</taxon>
        <taxon>Sar</taxon>
        <taxon>Alveolata</taxon>
        <taxon>Dinophyceae</taxon>
        <taxon>Suessiales</taxon>
        <taxon>Symbiodiniaceae</taxon>
        <taxon>Durusdinium</taxon>
    </lineage>
</organism>
<evidence type="ECO:0000256" key="1">
    <source>
        <dbReference type="SAM" id="MobiDB-lite"/>
    </source>
</evidence>
<sequence length="436" mass="48215">ARRLGRATAARPFDEEESRARAEEADGEEEMERHSDVRSRTDEDGRRRRRLDWPRHSRSSSEEGQRAQAPRATGSASSHIRVEELAQSRVGSKQSSKGLKGQTPREREAFLLEDSPEASDLQKWTEDLRRWAQEVDVEDELPEASRDSATSRRNSWMKEAVEDSWRQSLAWEKSDPAQPCLADPKGVKEDEDSEDAASRHEAATRFVEAFKDSKAKEFKAKVGQGVVFQPTQPSTRPQPQPQPQPAATVPVPVPAKLARPKTEQDRMELERSTRRALEEAEFWDLPVEEALRSLKARGYRSQEHTKRIADAFERRKSRRRPAAAPSDAPRAPVAPFAGPAGPVLGPVALTGTGLGKGPWLEQRLPKPQVASIQLHLSDDLSEQEAQRFLQAAAQAAGVDPRRLRLKGVSRTAAAPPAPPAPPPPHPAGSGTSRPGV</sequence>
<feature type="region of interest" description="Disordered" evidence="1">
    <location>
        <begin position="297"/>
        <end position="362"/>
    </location>
</feature>
<feature type="compositionally biased region" description="Pro residues" evidence="1">
    <location>
        <begin position="415"/>
        <end position="426"/>
    </location>
</feature>
<proteinExistence type="predicted"/>
<evidence type="ECO:0000313" key="2">
    <source>
        <dbReference type="EMBL" id="CAK9049842.1"/>
    </source>
</evidence>
<feature type="region of interest" description="Disordered" evidence="1">
    <location>
        <begin position="133"/>
        <end position="201"/>
    </location>
</feature>
<feature type="region of interest" description="Disordered" evidence="1">
    <location>
        <begin position="391"/>
        <end position="436"/>
    </location>
</feature>
<feature type="region of interest" description="Disordered" evidence="1">
    <location>
        <begin position="225"/>
        <end position="275"/>
    </location>
</feature>
<feature type="non-terminal residue" evidence="2">
    <location>
        <position position="1"/>
    </location>
</feature>
<dbReference type="Proteomes" id="UP001642484">
    <property type="component" value="Unassembled WGS sequence"/>
</dbReference>
<gene>
    <name evidence="2" type="ORF">CCMP2556_LOCUS25466</name>
</gene>
<accession>A0ABP0MEC4</accession>
<feature type="compositionally biased region" description="Basic and acidic residues" evidence="1">
    <location>
        <begin position="260"/>
        <end position="275"/>
    </location>
</feature>
<name>A0ABP0MEC4_9DINO</name>
<feature type="compositionally biased region" description="Basic and acidic residues" evidence="1">
    <location>
        <begin position="300"/>
        <end position="314"/>
    </location>
</feature>
<feature type="compositionally biased region" description="Low complexity" evidence="1">
    <location>
        <begin position="322"/>
        <end position="348"/>
    </location>
</feature>
<evidence type="ECO:0000313" key="3">
    <source>
        <dbReference type="Proteomes" id="UP001642484"/>
    </source>
</evidence>
<dbReference type="EMBL" id="CAXAMN010017114">
    <property type="protein sequence ID" value="CAK9049842.1"/>
    <property type="molecule type" value="Genomic_DNA"/>
</dbReference>
<comment type="caution">
    <text evidence="2">The sequence shown here is derived from an EMBL/GenBank/DDBJ whole genome shotgun (WGS) entry which is preliminary data.</text>
</comment>
<reference evidence="2 3" key="1">
    <citation type="submission" date="2024-02" db="EMBL/GenBank/DDBJ databases">
        <authorList>
            <person name="Chen Y."/>
            <person name="Shah S."/>
            <person name="Dougan E. K."/>
            <person name="Thang M."/>
            <person name="Chan C."/>
        </authorList>
    </citation>
    <scope>NUCLEOTIDE SEQUENCE [LARGE SCALE GENOMIC DNA]</scope>
</reference>
<feature type="compositionally biased region" description="Basic and acidic residues" evidence="1">
    <location>
        <begin position="31"/>
        <end position="65"/>
    </location>
</feature>